<gene>
    <name evidence="1" type="ORF">BDV29DRAFT_171618</name>
</gene>
<dbReference type="AlphaFoldDB" id="A0A5N5X4U3"/>
<dbReference type="EMBL" id="ML732191">
    <property type="protein sequence ID" value="KAB8075689.1"/>
    <property type="molecule type" value="Genomic_DNA"/>
</dbReference>
<keyword evidence="2" id="KW-1185">Reference proteome</keyword>
<sequence>MVLKRPCVPRPMEQASSLHQYPNFVPLCAVRQSGCHFRYKRFCRLLGQAIFSSDFLSPRLTARNPQGNEVTTYCTAVLVWLESMQAMNSVRINDQW</sequence>
<name>A0A5N5X4U3_9EURO</name>
<evidence type="ECO:0000313" key="1">
    <source>
        <dbReference type="EMBL" id="KAB8075689.1"/>
    </source>
</evidence>
<accession>A0A5N5X4U3</accession>
<protein>
    <submittedName>
        <fullName evidence="1">Uncharacterized protein</fullName>
    </submittedName>
</protein>
<evidence type="ECO:0000313" key="2">
    <source>
        <dbReference type="Proteomes" id="UP000326565"/>
    </source>
</evidence>
<organism evidence="1 2">
    <name type="scientific">Aspergillus leporis</name>
    <dbReference type="NCBI Taxonomy" id="41062"/>
    <lineage>
        <taxon>Eukaryota</taxon>
        <taxon>Fungi</taxon>
        <taxon>Dikarya</taxon>
        <taxon>Ascomycota</taxon>
        <taxon>Pezizomycotina</taxon>
        <taxon>Eurotiomycetes</taxon>
        <taxon>Eurotiomycetidae</taxon>
        <taxon>Eurotiales</taxon>
        <taxon>Aspergillaceae</taxon>
        <taxon>Aspergillus</taxon>
        <taxon>Aspergillus subgen. Circumdati</taxon>
    </lineage>
</organism>
<proteinExistence type="predicted"/>
<dbReference type="Proteomes" id="UP000326565">
    <property type="component" value="Unassembled WGS sequence"/>
</dbReference>
<reference evidence="1 2" key="1">
    <citation type="submission" date="2019-04" db="EMBL/GenBank/DDBJ databases">
        <title>Friends and foes A comparative genomics study of 23 Aspergillus species from section Flavi.</title>
        <authorList>
            <consortium name="DOE Joint Genome Institute"/>
            <person name="Kjaerbolling I."/>
            <person name="Vesth T."/>
            <person name="Frisvad J.C."/>
            <person name="Nybo J.L."/>
            <person name="Theobald S."/>
            <person name="Kildgaard S."/>
            <person name="Isbrandt T."/>
            <person name="Kuo A."/>
            <person name="Sato A."/>
            <person name="Lyhne E.K."/>
            <person name="Kogle M.E."/>
            <person name="Wiebenga A."/>
            <person name="Kun R.S."/>
            <person name="Lubbers R.J."/>
            <person name="Makela M.R."/>
            <person name="Barry K."/>
            <person name="Chovatia M."/>
            <person name="Clum A."/>
            <person name="Daum C."/>
            <person name="Haridas S."/>
            <person name="He G."/>
            <person name="LaButti K."/>
            <person name="Lipzen A."/>
            <person name="Mondo S."/>
            <person name="Riley R."/>
            <person name="Salamov A."/>
            <person name="Simmons B.A."/>
            <person name="Magnuson J.K."/>
            <person name="Henrissat B."/>
            <person name="Mortensen U.H."/>
            <person name="Larsen T.O."/>
            <person name="Devries R.P."/>
            <person name="Grigoriev I.V."/>
            <person name="Machida M."/>
            <person name="Baker S.E."/>
            <person name="Andersen M.R."/>
        </authorList>
    </citation>
    <scope>NUCLEOTIDE SEQUENCE [LARGE SCALE GENOMIC DNA]</scope>
    <source>
        <strain evidence="1 2">CBS 151.66</strain>
    </source>
</reference>